<feature type="region of interest" description="Disordered" evidence="1">
    <location>
        <begin position="31"/>
        <end position="56"/>
    </location>
</feature>
<name>A0A0L0F2J2_9EUKA</name>
<dbReference type="Proteomes" id="UP000054560">
    <property type="component" value="Unassembled WGS sequence"/>
</dbReference>
<dbReference type="AlphaFoldDB" id="A0A0L0F2J2"/>
<proteinExistence type="predicted"/>
<gene>
    <name evidence="2" type="ORF">SARC_17076</name>
</gene>
<organism evidence="2 3">
    <name type="scientific">Sphaeroforma arctica JP610</name>
    <dbReference type="NCBI Taxonomy" id="667725"/>
    <lineage>
        <taxon>Eukaryota</taxon>
        <taxon>Ichthyosporea</taxon>
        <taxon>Ichthyophonida</taxon>
        <taxon>Sphaeroforma</taxon>
    </lineage>
</organism>
<feature type="compositionally biased region" description="Basic and acidic residues" evidence="1">
    <location>
        <begin position="31"/>
        <end position="40"/>
    </location>
</feature>
<dbReference type="EMBL" id="KQ251265">
    <property type="protein sequence ID" value="KNC70398.1"/>
    <property type="molecule type" value="Genomic_DNA"/>
</dbReference>
<keyword evidence="3" id="KW-1185">Reference proteome</keyword>
<reference evidence="2 3" key="1">
    <citation type="submission" date="2011-02" db="EMBL/GenBank/DDBJ databases">
        <title>The Genome Sequence of Sphaeroforma arctica JP610.</title>
        <authorList>
            <consortium name="The Broad Institute Genome Sequencing Platform"/>
            <person name="Russ C."/>
            <person name="Cuomo C."/>
            <person name="Young S.K."/>
            <person name="Zeng Q."/>
            <person name="Gargeya S."/>
            <person name="Alvarado L."/>
            <person name="Berlin A."/>
            <person name="Chapman S.B."/>
            <person name="Chen Z."/>
            <person name="Freedman E."/>
            <person name="Gellesch M."/>
            <person name="Goldberg J."/>
            <person name="Griggs A."/>
            <person name="Gujja S."/>
            <person name="Heilman E."/>
            <person name="Heiman D."/>
            <person name="Howarth C."/>
            <person name="Mehta T."/>
            <person name="Neiman D."/>
            <person name="Pearson M."/>
            <person name="Roberts A."/>
            <person name="Saif S."/>
            <person name="Shea T."/>
            <person name="Shenoy N."/>
            <person name="Sisk P."/>
            <person name="Stolte C."/>
            <person name="Sykes S."/>
            <person name="White J."/>
            <person name="Yandava C."/>
            <person name="Burger G."/>
            <person name="Gray M.W."/>
            <person name="Holland P.W.H."/>
            <person name="King N."/>
            <person name="Lang F.B.F."/>
            <person name="Roger A.J."/>
            <person name="Ruiz-Trillo I."/>
            <person name="Haas B."/>
            <person name="Nusbaum C."/>
            <person name="Birren B."/>
        </authorList>
    </citation>
    <scope>NUCLEOTIDE SEQUENCE [LARGE SCALE GENOMIC DNA]</scope>
    <source>
        <strain evidence="2 3">JP610</strain>
    </source>
</reference>
<sequence length="56" mass="6651">MFKTHYDTWDDDTMRQSRTEMNDFLQMELDETREADDRSQEWTVPDGEGQGTSSDD</sequence>
<evidence type="ECO:0000256" key="1">
    <source>
        <dbReference type="SAM" id="MobiDB-lite"/>
    </source>
</evidence>
<accession>A0A0L0F2J2</accession>
<evidence type="ECO:0000313" key="2">
    <source>
        <dbReference type="EMBL" id="KNC70398.1"/>
    </source>
</evidence>
<dbReference type="RefSeq" id="XP_014144300.1">
    <property type="nucleotide sequence ID" value="XM_014288825.1"/>
</dbReference>
<evidence type="ECO:0000313" key="3">
    <source>
        <dbReference type="Proteomes" id="UP000054560"/>
    </source>
</evidence>
<dbReference type="GeneID" id="25917580"/>
<protein>
    <submittedName>
        <fullName evidence="2">Uncharacterized protein</fullName>
    </submittedName>
</protein>
<feature type="non-terminal residue" evidence="2">
    <location>
        <position position="56"/>
    </location>
</feature>